<dbReference type="Proteomes" id="UP000199585">
    <property type="component" value="Unassembled WGS sequence"/>
</dbReference>
<dbReference type="CDD" id="cd00761">
    <property type="entry name" value="Glyco_tranf_GTA_type"/>
    <property type="match status" value="1"/>
</dbReference>
<dbReference type="SUPFAM" id="SSF53448">
    <property type="entry name" value="Nucleotide-diphospho-sugar transferases"/>
    <property type="match status" value="1"/>
</dbReference>
<keyword evidence="2" id="KW-0808">Transferase</keyword>
<dbReference type="InterPro" id="IPR001173">
    <property type="entry name" value="Glyco_trans_2-like"/>
</dbReference>
<name>A0A1H8H5F1_9RHOB</name>
<reference evidence="2 3" key="1">
    <citation type="submission" date="2016-10" db="EMBL/GenBank/DDBJ databases">
        <authorList>
            <person name="de Groot N.N."/>
        </authorList>
    </citation>
    <scope>NUCLEOTIDE SEQUENCE [LARGE SCALE GENOMIC DNA]</scope>
    <source>
        <strain evidence="2 3">DSM 16213</strain>
    </source>
</reference>
<dbReference type="InterPro" id="IPR029044">
    <property type="entry name" value="Nucleotide-diphossugar_trans"/>
</dbReference>
<dbReference type="Gene3D" id="3.90.550.10">
    <property type="entry name" value="Spore Coat Polysaccharide Biosynthesis Protein SpsA, Chain A"/>
    <property type="match status" value="1"/>
</dbReference>
<dbReference type="STRING" id="245187.SAMN04488003_11927"/>
<dbReference type="GO" id="GO:0016740">
    <property type="term" value="F:transferase activity"/>
    <property type="evidence" value="ECO:0007669"/>
    <property type="project" value="UniProtKB-KW"/>
</dbReference>
<dbReference type="OrthoDB" id="5291101at2"/>
<evidence type="ECO:0000313" key="3">
    <source>
        <dbReference type="Proteomes" id="UP000199585"/>
    </source>
</evidence>
<protein>
    <submittedName>
        <fullName evidence="2">Glycosyl transferase family 2</fullName>
    </submittedName>
</protein>
<accession>A0A1H8H5F1</accession>
<feature type="domain" description="Glycosyltransferase 2-like" evidence="1">
    <location>
        <begin position="5"/>
        <end position="131"/>
    </location>
</feature>
<dbReference type="PANTHER" id="PTHR43685">
    <property type="entry name" value="GLYCOSYLTRANSFERASE"/>
    <property type="match status" value="1"/>
</dbReference>
<dbReference type="InterPro" id="IPR050834">
    <property type="entry name" value="Glycosyltransf_2"/>
</dbReference>
<dbReference type="PANTHER" id="PTHR43685:SF2">
    <property type="entry name" value="GLYCOSYLTRANSFERASE 2-LIKE DOMAIN-CONTAINING PROTEIN"/>
    <property type="match status" value="1"/>
</dbReference>
<dbReference type="Pfam" id="PF00535">
    <property type="entry name" value="Glycos_transf_2"/>
    <property type="match status" value="1"/>
</dbReference>
<keyword evidence="3" id="KW-1185">Reference proteome</keyword>
<gene>
    <name evidence="2" type="ORF">SAMN04488003_11927</name>
</gene>
<evidence type="ECO:0000259" key="1">
    <source>
        <dbReference type="Pfam" id="PF00535"/>
    </source>
</evidence>
<dbReference type="RefSeq" id="WP_089904463.1">
    <property type="nucleotide sequence ID" value="NZ_FOCI01000019.1"/>
</dbReference>
<dbReference type="AlphaFoldDB" id="A0A1H8H5F1"/>
<dbReference type="EMBL" id="FOCI01000019">
    <property type="protein sequence ID" value="SEN50947.1"/>
    <property type="molecule type" value="Genomic_DNA"/>
</dbReference>
<organism evidence="2 3">
    <name type="scientific">Loktanella fryxellensis</name>
    <dbReference type="NCBI Taxonomy" id="245187"/>
    <lineage>
        <taxon>Bacteria</taxon>
        <taxon>Pseudomonadati</taxon>
        <taxon>Pseudomonadota</taxon>
        <taxon>Alphaproteobacteria</taxon>
        <taxon>Rhodobacterales</taxon>
        <taxon>Roseobacteraceae</taxon>
        <taxon>Loktanella</taxon>
    </lineage>
</organism>
<evidence type="ECO:0000313" key="2">
    <source>
        <dbReference type="EMBL" id="SEN50947.1"/>
    </source>
</evidence>
<proteinExistence type="predicted"/>
<sequence>MARLSICIPSYNRTTYLCELLDSILAQAPGDVEVVVCDDASPDDPSAAMEPYRQRFAHFTYIRQPTNLGLFENFLSAVEHASGDFIWLMGDDDRLEPGGLDRVRAALETSPGITGMTVGVVDYDSDMRAPVGLRDMPPSQDLQTAEEVFTLIPEHLGFMSALVINRQQWLTVVSRYPAASFQNYYPQVHIIGLTLKHFGGWKIIHTPCVRYRSDNDQFGTSLGWVKRLKVDVESYDEVARNVFPDSPTTRRAIAAATLRTHVISRIVNLKTGSTEAVSVLPVATYLLRYYWSHVKFWTVALPLLLLPRPAVGWLKTLYRTFMPSSGARRVTRLKDGT</sequence>